<dbReference type="EMBL" id="JANTHX010000007">
    <property type="protein sequence ID" value="MCS0499565.1"/>
    <property type="molecule type" value="Genomic_DNA"/>
</dbReference>
<dbReference type="Proteomes" id="UP001205337">
    <property type="component" value="Unassembled WGS sequence"/>
</dbReference>
<evidence type="ECO:0000259" key="8">
    <source>
        <dbReference type="PROSITE" id="PS50156"/>
    </source>
</evidence>
<feature type="transmembrane region" description="Helical" evidence="7">
    <location>
        <begin position="174"/>
        <end position="198"/>
    </location>
</feature>
<dbReference type="RefSeq" id="WP_258798617.1">
    <property type="nucleotide sequence ID" value="NZ_JANTHX010000007.1"/>
</dbReference>
<proteinExistence type="inferred from homology"/>
<feature type="transmembrane region" description="Helical" evidence="7">
    <location>
        <begin position="601"/>
        <end position="621"/>
    </location>
</feature>
<comment type="subcellular location">
    <subcellularLocation>
        <location evidence="1">Cell membrane</location>
        <topology evidence="1">Multi-pass membrane protein</topology>
    </subcellularLocation>
</comment>
<dbReference type="Pfam" id="PF03176">
    <property type="entry name" value="MMPL"/>
    <property type="match status" value="2"/>
</dbReference>
<dbReference type="PROSITE" id="PS50156">
    <property type="entry name" value="SSD"/>
    <property type="match status" value="1"/>
</dbReference>
<evidence type="ECO:0000256" key="4">
    <source>
        <dbReference type="ARBA" id="ARBA00022692"/>
    </source>
</evidence>
<sequence length="719" mass="73849">MSAPSAGAPRPSAVGRVLRVVIPALLIVAWVAAGGVGGPYFGKIGEVSSNDQTSYLPASADATRVAQLVPEFVGSEQIPAIVVFARDGGLTDADLAAIDEVIADVAAIDAVGDTSPAIPSDDGEAVEVIVPIDADADLDTVVEELRGAVADGAPDGVQTAVTGPAGFSADLVEAFAGIDGLLLLVALLAVFLILLVVYRSPLLPLLVLGTAVFSLSAAILAVWWLAYAGVVQINGQVQGILFILVIGAATDYALLYTARYREALGRHTRRWDATIDALKGAVEPILASGGTVIAGLLCLLFSDLNSNKALGPVGAIGIAFALLGSLTLLPALLLATGRAAFWPFRPKVGDEHGESRLWSAVARLVSRRARVIWIVSTLALLVAALGLTQLKADGVAQSELILGPSQARDGQELLGEHFPGGSGSPAIIVGAEGDLTELADAALAVDGVDSVVALSDNSPTGTMPVGTDAEPAPFPTLVAVEPTVVDGQVMLQATLADASDSVEAEDAVRALREAVVEVDPDAIVGGVTATAIDTDATSIRDRTVIIPIVLAVILLILMLLLRAVVAPLLLVGSVILSFAAALGVSALVFDHLFGFPGADPAVPLYSFVFLVALGVDYNIFLMTRVREESAALGTRPGILRGLVVTGAVITSAGVVLAATFAALGVIPILFLAQIAFIVAFGVLLDTILVRSLLVPAVAYDIGRAIWWPSKLARAEKMGT</sequence>
<feature type="transmembrane region" description="Helical" evidence="7">
    <location>
        <begin position="668"/>
        <end position="689"/>
    </location>
</feature>
<evidence type="ECO:0000256" key="5">
    <source>
        <dbReference type="ARBA" id="ARBA00022989"/>
    </source>
</evidence>
<comment type="similarity">
    <text evidence="2">Belongs to the resistance-nodulation-cell division (RND) (TC 2.A.6) family. MmpL subfamily.</text>
</comment>
<comment type="caution">
    <text evidence="9">The sequence shown here is derived from an EMBL/GenBank/DDBJ whole genome shotgun (WGS) entry which is preliminary data.</text>
</comment>
<dbReference type="InterPro" id="IPR000731">
    <property type="entry name" value="SSD"/>
</dbReference>
<feature type="domain" description="SSD" evidence="8">
    <location>
        <begin position="573"/>
        <end position="699"/>
    </location>
</feature>
<evidence type="ECO:0000256" key="7">
    <source>
        <dbReference type="SAM" id="Phobius"/>
    </source>
</evidence>
<evidence type="ECO:0000313" key="9">
    <source>
        <dbReference type="EMBL" id="MCS0499565.1"/>
    </source>
</evidence>
<protein>
    <submittedName>
        <fullName evidence="9">Efflux RND transporter permease subunit</fullName>
    </submittedName>
</protein>
<gene>
    <name evidence="9" type="ORF">NUH29_08370</name>
</gene>
<feature type="transmembrane region" description="Helical" evidence="7">
    <location>
        <begin position="20"/>
        <end position="41"/>
    </location>
</feature>
<organism evidence="9 10">
    <name type="scientific">Protaetiibacter mangrovi</name>
    <dbReference type="NCBI Taxonomy" id="2970926"/>
    <lineage>
        <taxon>Bacteria</taxon>
        <taxon>Bacillati</taxon>
        <taxon>Actinomycetota</taxon>
        <taxon>Actinomycetes</taxon>
        <taxon>Micrococcales</taxon>
        <taxon>Microbacteriaceae</taxon>
        <taxon>Protaetiibacter</taxon>
    </lineage>
</organism>
<evidence type="ECO:0000313" key="10">
    <source>
        <dbReference type="Proteomes" id="UP001205337"/>
    </source>
</evidence>
<keyword evidence="6 7" id="KW-0472">Membrane</keyword>
<dbReference type="PANTHER" id="PTHR33406">
    <property type="entry name" value="MEMBRANE PROTEIN MJ1562-RELATED"/>
    <property type="match status" value="1"/>
</dbReference>
<keyword evidence="3" id="KW-1003">Cell membrane</keyword>
<keyword evidence="5 7" id="KW-1133">Transmembrane helix</keyword>
<evidence type="ECO:0000256" key="3">
    <source>
        <dbReference type="ARBA" id="ARBA00022475"/>
    </source>
</evidence>
<evidence type="ECO:0000256" key="1">
    <source>
        <dbReference type="ARBA" id="ARBA00004651"/>
    </source>
</evidence>
<name>A0ABT1ZFU6_9MICO</name>
<keyword evidence="10" id="KW-1185">Reference proteome</keyword>
<feature type="transmembrane region" description="Helical" evidence="7">
    <location>
        <begin position="205"/>
        <end position="227"/>
    </location>
</feature>
<feature type="transmembrane region" description="Helical" evidence="7">
    <location>
        <begin position="281"/>
        <end position="302"/>
    </location>
</feature>
<feature type="transmembrane region" description="Helical" evidence="7">
    <location>
        <begin position="544"/>
        <end position="561"/>
    </location>
</feature>
<feature type="transmembrane region" description="Helical" evidence="7">
    <location>
        <begin position="239"/>
        <end position="260"/>
    </location>
</feature>
<dbReference type="InterPro" id="IPR050545">
    <property type="entry name" value="Mycobact_MmpL"/>
</dbReference>
<evidence type="ECO:0000256" key="2">
    <source>
        <dbReference type="ARBA" id="ARBA00010157"/>
    </source>
</evidence>
<evidence type="ECO:0000256" key="6">
    <source>
        <dbReference type="ARBA" id="ARBA00023136"/>
    </source>
</evidence>
<dbReference type="PANTHER" id="PTHR33406:SF6">
    <property type="entry name" value="MEMBRANE PROTEIN YDGH-RELATED"/>
    <property type="match status" value="1"/>
</dbReference>
<accession>A0ABT1ZFU6</accession>
<feature type="transmembrane region" description="Helical" evidence="7">
    <location>
        <begin position="314"/>
        <end position="335"/>
    </location>
</feature>
<feature type="transmembrane region" description="Helical" evidence="7">
    <location>
        <begin position="568"/>
        <end position="589"/>
    </location>
</feature>
<dbReference type="SUPFAM" id="SSF82866">
    <property type="entry name" value="Multidrug efflux transporter AcrB transmembrane domain"/>
    <property type="match status" value="2"/>
</dbReference>
<feature type="transmembrane region" description="Helical" evidence="7">
    <location>
        <begin position="642"/>
        <end position="662"/>
    </location>
</feature>
<dbReference type="Gene3D" id="1.20.1640.10">
    <property type="entry name" value="Multidrug efflux transporter AcrB transmembrane domain"/>
    <property type="match status" value="2"/>
</dbReference>
<reference evidence="9 10" key="1">
    <citation type="submission" date="2022-08" db="EMBL/GenBank/DDBJ databases">
        <authorList>
            <person name="Li F."/>
        </authorList>
    </citation>
    <scope>NUCLEOTIDE SEQUENCE [LARGE SCALE GENOMIC DNA]</scope>
    <source>
        <strain evidence="9 10">10F1B-8-1</strain>
    </source>
</reference>
<feature type="transmembrane region" description="Helical" evidence="7">
    <location>
        <begin position="371"/>
        <end position="390"/>
    </location>
</feature>
<keyword evidence="4 7" id="KW-0812">Transmembrane</keyword>
<dbReference type="InterPro" id="IPR004869">
    <property type="entry name" value="MMPL_dom"/>
</dbReference>